<geneLocation type="plasmid" evidence="24">
    <name>pob3b3</name>
</geneLocation>
<dbReference type="STRING" id="595536.GCA_000178815_00025"/>
<dbReference type="SMART" id="SM00827">
    <property type="entry name" value="PKS_AT"/>
    <property type="match status" value="1"/>
</dbReference>
<evidence type="ECO:0000256" key="9">
    <source>
        <dbReference type="ARBA" id="ARBA00023098"/>
    </source>
</evidence>
<comment type="cofactor">
    <cofactor evidence="2">
        <name>pantetheine 4'-phosphate</name>
        <dbReference type="ChEBI" id="CHEBI:47942"/>
    </cofactor>
</comment>
<dbReference type="FunFam" id="3.40.47.10:FF:000042">
    <property type="entry name" value="Polyketide synthase Pks13"/>
    <property type="match status" value="1"/>
</dbReference>
<evidence type="ECO:0000256" key="8">
    <source>
        <dbReference type="ARBA" id="ARBA00023002"/>
    </source>
</evidence>
<dbReference type="Pfam" id="PF02801">
    <property type="entry name" value="Ketoacyl-synt_C"/>
    <property type="match status" value="1"/>
</dbReference>
<dbReference type="Gene3D" id="3.30.70.250">
    <property type="entry name" value="Malonyl-CoA ACP transacylase, ACP-binding"/>
    <property type="match status" value="1"/>
</dbReference>
<keyword evidence="3" id="KW-0596">Phosphopantetheine</keyword>
<dbReference type="Gene3D" id="3.40.47.10">
    <property type="match status" value="1"/>
</dbReference>
<protein>
    <recommendedName>
        <fullName evidence="17">Phenolphthiocerol/phthiocerol polyketide synthase subunit E</fullName>
        <ecNumber evidence="16">2.3.1.292</ecNumber>
    </recommendedName>
    <alternativeName>
        <fullName evidence="19">(Phenol)carboxyphthiodiolenone synthase subunit E</fullName>
    </alternativeName>
    <alternativeName>
        <fullName evidence="20">Beta-ketoacyl-acyl-carrier-protein synthase I</fullName>
    </alternativeName>
    <alternativeName>
        <fullName evidence="18">Phthiocerol synthesis polyketide synthase type I PpsE</fullName>
    </alternativeName>
</protein>
<dbReference type="Gene3D" id="3.30.70.3290">
    <property type="match status" value="1"/>
</dbReference>
<dbReference type="InterPro" id="IPR020806">
    <property type="entry name" value="PKS_PP-bd"/>
</dbReference>
<dbReference type="SMART" id="SM00825">
    <property type="entry name" value="PKS_KS"/>
    <property type="match status" value="1"/>
</dbReference>
<dbReference type="InterPro" id="IPR016035">
    <property type="entry name" value="Acyl_Trfase/lysoPLipase"/>
</dbReference>
<dbReference type="InterPro" id="IPR020841">
    <property type="entry name" value="PKS_Beta-ketoAc_synthase_dom"/>
</dbReference>
<evidence type="ECO:0000256" key="19">
    <source>
        <dbReference type="ARBA" id="ARBA00078169"/>
    </source>
</evidence>
<dbReference type="PROSITE" id="PS52004">
    <property type="entry name" value="KS3_2"/>
    <property type="match status" value="1"/>
</dbReference>
<dbReference type="InterPro" id="IPR009081">
    <property type="entry name" value="PP-bd_ACP"/>
</dbReference>
<dbReference type="PANTHER" id="PTHR43775">
    <property type="entry name" value="FATTY ACID SYNTHASE"/>
    <property type="match status" value="1"/>
</dbReference>
<evidence type="ECO:0000256" key="16">
    <source>
        <dbReference type="ARBA" id="ARBA00066974"/>
    </source>
</evidence>
<dbReference type="SUPFAM" id="SSF53901">
    <property type="entry name" value="Thiolase-like"/>
    <property type="match status" value="1"/>
</dbReference>
<keyword evidence="7" id="KW-0521">NADP</keyword>
<dbReference type="Pfam" id="PF21394">
    <property type="entry name" value="Beta-ketacyl_N"/>
    <property type="match status" value="1"/>
</dbReference>
<reference evidence="24" key="1">
    <citation type="submission" date="2017-10" db="EMBL/GenBank/DDBJ databases">
        <title>Completed PacBio SMRT sequence of Methylosinus trichosporium OB3b reveals presence of a third large plasmid.</title>
        <authorList>
            <person name="Charles T.C."/>
            <person name="Lynch M.D.J."/>
            <person name="Heil J.R."/>
            <person name="Cheng J."/>
        </authorList>
    </citation>
    <scope>NUCLEOTIDE SEQUENCE [LARGE SCALE GENOMIC DNA]</scope>
    <source>
        <strain evidence="24">OB3b</strain>
        <plasmid evidence="24">pob3b3</plasmid>
    </source>
</reference>
<evidence type="ECO:0000259" key="21">
    <source>
        <dbReference type="PROSITE" id="PS50075"/>
    </source>
</evidence>
<dbReference type="InterPro" id="IPR036736">
    <property type="entry name" value="ACP-like_sf"/>
</dbReference>
<comment type="catalytic activity">
    <reaction evidence="12">
        <text>19-(4-hydroxyphenyl)nonadecanoyl-[(phenol)carboxyphthiodiolenone synthase] + 2 (S)-methylmalonyl-CoA + 3 malonyl-CoA + 5 NADPH + 10 H(+) = C37-(phenol)carboxyphthiodiolenone-[(phenol)carboxyphthiodiolenone synthase] + 5 CO2 + 5 NADP(+) + 5 CoA + 2 H2O</text>
        <dbReference type="Rhea" id="RHEA:57760"/>
        <dbReference type="Rhea" id="RHEA-COMP:14273"/>
        <dbReference type="Rhea" id="RHEA-COMP:14990"/>
        <dbReference type="ChEBI" id="CHEBI:15377"/>
        <dbReference type="ChEBI" id="CHEBI:15378"/>
        <dbReference type="ChEBI" id="CHEBI:16526"/>
        <dbReference type="ChEBI" id="CHEBI:57287"/>
        <dbReference type="ChEBI" id="CHEBI:57327"/>
        <dbReference type="ChEBI" id="CHEBI:57384"/>
        <dbReference type="ChEBI" id="CHEBI:57783"/>
        <dbReference type="ChEBI" id="CHEBI:58349"/>
        <dbReference type="ChEBI" id="CHEBI:133301"/>
        <dbReference type="ChEBI" id="CHEBI:142260"/>
        <dbReference type="EC" id="2.3.1.292"/>
    </reaction>
</comment>
<dbReference type="InterPro" id="IPR032821">
    <property type="entry name" value="PKS_assoc"/>
</dbReference>
<dbReference type="InterPro" id="IPR018201">
    <property type="entry name" value="Ketoacyl_synth_AS"/>
</dbReference>
<evidence type="ECO:0000313" key="24">
    <source>
        <dbReference type="Proteomes" id="UP000230709"/>
    </source>
</evidence>
<dbReference type="EC" id="2.3.1.292" evidence="16"/>
<dbReference type="Gene3D" id="3.40.366.10">
    <property type="entry name" value="Malonyl-Coenzyme A Acyl Carrier Protein, domain 2"/>
    <property type="match status" value="1"/>
</dbReference>
<dbReference type="PROSITE" id="PS00606">
    <property type="entry name" value="KS3_1"/>
    <property type="match status" value="1"/>
</dbReference>
<dbReference type="SMART" id="SM00823">
    <property type="entry name" value="PKS_PP"/>
    <property type="match status" value="1"/>
</dbReference>
<dbReference type="Gene3D" id="3.40.50.720">
    <property type="entry name" value="NAD(P)-binding Rossmann-like Domain"/>
    <property type="match status" value="1"/>
</dbReference>
<dbReference type="PROSITE" id="PS00012">
    <property type="entry name" value="PHOSPHOPANTETHEINE"/>
    <property type="match status" value="1"/>
</dbReference>
<dbReference type="GO" id="GO:0004312">
    <property type="term" value="F:fatty acid synthase activity"/>
    <property type="evidence" value="ECO:0007669"/>
    <property type="project" value="TreeGrafter"/>
</dbReference>
<dbReference type="SUPFAM" id="SSF51735">
    <property type="entry name" value="NAD(P)-binding Rossmann-fold domains"/>
    <property type="match status" value="2"/>
</dbReference>
<dbReference type="InterPro" id="IPR036291">
    <property type="entry name" value="NAD(P)-bd_dom_sf"/>
</dbReference>
<feature type="domain" description="Ketosynthase family 3 (KS3)" evidence="22">
    <location>
        <begin position="10"/>
        <end position="439"/>
    </location>
</feature>
<evidence type="ECO:0000256" key="14">
    <source>
        <dbReference type="ARBA" id="ARBA00052745"/>
    </source>
</evidence>
<keyword evidence="24" id="KW-1185">Reference proteome</keyword>
<evidence type="ECO:0000256" key="17">
    <source>
        <dbReference type="ARBA" id="ARBA00073623"/>
    </source>
</evidence>
<dbReference type="InterPro" id="IPR001227">
    <property type="entry name" value="Ac_transferase_dom_sf"/>
</dbReference>
<dbReference type="CDD" id="cd08953">
    <property type="entry name" value="KR_2_SDR_x"/>
    <property type="match status" value="1"/>
</dbReference>
<evidence type="ECO:0000256" key="12">
    <source>
        <dbReference type="ARBA" id="ARBA00051971"/>
    </source>
</evidence>
<dbReference type="Pfam" id="PF00109">
    <property type="entry name" value="ketoacyl-synt"/>
    <property type="match status" value="1"/>
</dbReference>
<evidence type="ECO:0000256" key="2">
    <source>
        <dbReference type="ARBA" id="ARBA00001957"/>
    </source>
</evidence>
<evidence type="ECO:0000256" key="4">
    <source>
        <dbReference type="ARBA" id="ARBA00022553"/>
    </source>
</evidence>
<dbReference type="RefSeq" id="WP_003615165.1">
    <property type="nucleotide sequence ID" value="NZ_ADVE02000003.1"/>
</dbReference>
<dbReference type="InterPro" id="IPR014030">
    <property type="entry name" value="Ketoacyl_synth_N"/>
</dbReference>
<evidence type="ECO:0000256" key="7">
    <source>
        <dbReference type="ARBA" id="ARBA00022857"/>
    </source>
</evidence>
<dbReference type="InterPro" id="IPR016036">
    <property type="entry name" value="Malonyl_transacylase_ACP-bd"/>
</dbReference>
<dbReference type="CDD" id="cd00833">
    <property type="entry name" value="PKS"/>
    <property type="match status" value="1"/>
</dbReference>
<dbReference type="InterPro" id="IPR014031">
    <property type="entry name" value="Ketoacyl_synth_C"/>
</dbReference>
<dbReference type="EMBL" id="CP023740">
    <property type="protein sequence ID" value="ATQ70918.1"/>
    <property type="molecule type" value="Genomic_DNA"/>
</dbReference>
<evidence type="ECO:0000256" key="15">
    <source>
        <dbReference type="ARBA" id="ARBA00058455"/>
    </source>
</evidence>
<dbReference type="InterPro" id="IPR013968">
    <property type="entry name" value="PKS_KR"/>
</dbReference>
<evidence type="ECO:0000256" key="5">
    <source>
        <dbReference type="ARBA" id="ARBA00022679"/>
    </source>
</evidence>
<evidence type="ECO:0000256" key="20">
    <source>
        <dbReference type="ARBA" id="ARBA00084020"/>
    </source>
</evidence>
<dbReference type="InterPro" id="IPR016039">
    <property type="entry name" value="Thiolase-like"/>
</dbReference>
<dbReference type="PANTHER" id="PTHR43775:SF51">
    <property type="entry name" value="INACTIVE PHENOLPHTHIOCEROL SYNTHESIS POLYKETIDE SYNTHASE TYPE I PKS1-RELATED"/>
    <property type="match status" value="1"/>
</dbReference>
<dbReference type="InterPro" id="IPR049490">
    <property type="entry name" value="C883_1060-like_KR_N"/>
</dbReference>
<dbReference type="Proteomes" id="UP000230709">
    <property type="component" value="Plasmid pOB3b3"/>
</dbReference>
<evidence type="ECO:0000256" key="11">
    <source>
        <dbReference type="ARBA" id="ARBA00050973"/>
    </source>
</evidence>
<keyword evidence="10" id="KW-0511">Multifunctional enzyme</keyword>
<dbReference type="GO" id="GO:0006633">
    <property type="term" value="P:fatty acid biosynthetic process"/>
    <property type="evidence" value="ECO:0007669"/>
    <property type="project" value="InterPro"/>
</dbReference>
<evidence type="ECO:0000256" key="13">
    <source>
        <dbReference type="ARBA" id="ARBA00052119"/>
    </source>
</evidence>
<dbReference type="InterPro" id="IPR014043">
    <property type="entry name" value="Acyl_transferase_dom"/>
</dbReference>
<keyword evidence="23" id="KW-0614">Plasmid</keyword>
<dbReference type="KEGG" id="mtw:CQW49_23465"/>
<dbReference type="GO" id="GO:0016491">
    <property type="term" value="F:oxidoreductase activity"/>
    <property type="evidence" value="ECO:0007669"/>
    <property type="project" value="UniProtKB-KW"/>
</dbReference>
<dbReference type="Pfam" id="PF00698">
    <property type="entry name" value="Acyl_transf_1"/>
    <property type="match status" value="1"/>
</dbReference>
<gene>
    <name evidence="23" type="ORF">CQW49_23465</name>
</gene>
<evidence type="ECO:0000313" key="23">
    <source>
        <dbReference type="EMBL" id="ATQ70918.1"/>
    </source>
</evidence>
<proteinExistence type="predicted"/>
<dbReference type="Pfam" id="PF08659">
    <property type="entry name" value="KR"/>
    <property type="match status" value="1"/>
</dbReference>
<accession>A0A2D2D7D1</accession>
<dbReference type="InterPro" id="IPR006162">
    <property type="entry name" value="Ppantetheine_attach_site"/>
</dbReference>
<feature type="domain" description="Carrier" evidence="21">
    <location>
        <begin position="1412"/>
        <end position="1487"/>
    </location>
</feature>
<keyword evidence="9" id="KW-0443">Lipid metabolism</keyword>
<dbReference type="SUPFAM" id="SSF52151">
    <property type="entry name" value="FabD/lysophospholipase-like"/>
    <property type="match status" value="1"/>
</dbReference>
<keyword evidence="8" id="KW-0560">Oxidoreductase</keyword>
<evidence type="ECO:0000259" key="22">
    <source>
        <dbReference type="PROSITE" id="PS52004"/>
    </source>
</evidence>
<keyword evidence="4" id="KW-0597">Phosphoprotein</keyword>
<dbReference type="GO" id="GO:0034081">
    <property type="term" value="C:polyketide synthase complex"/>
    <property type="evidence" value="ECO:0007669"/>
    <property type="project" value="UniProtKB-ARBA"/>
</dbReference>
<evidence type="ECO:0000256" key="10">
    <source>
        <dbReference type="ARBA" id="ARBA00023268"/>
    </source>
</evidence>
<dbReference type="FunFam" id="1.10.1200.10:FF:000005">
    <property type="entry name" value="Nonribosomal peptide synthetase 1"/>
    <property type="match status" value="1"/>
</dbReference>
<organism evidence="23 24">
    <name type="scientific">Methylosinus trichosporium (strain ATCC 35070 / NCIMB 11131 / UNIQEM 75 / OB3b)</name>
    <dbReference type="NCBI Taxonomy" id="595536"/>
    <lineage>
        <taxon>Bacteria</taxon>
        <taxon>Pseudomonadati</taxon>
        <taxon>Pseudomonadota</taxon>
        <taxon>Alphaproteobacteria</taxon>
        <taxon>Hyphomicrobiales</taxon>
        <taxon>Methylocystaceae</taxon>
        <taxon>Methylosinus</taxon>
    </lineage>
</organism>
<comment type="function">
    <text evidence="15">Part of the PpsABCDE complex involved in the biosynthesis of the lipid core common to phthiocerols and phenolphthiocerols by successive additions of malonyl-CoA or methylmalonyl-CoA extender units. PpsA can accept as substrate the activated forms of either icosanoyl (C20), docosanoyl (C22) or lignoceroyl (C24) groups from FadD26, or a (4-hydroxyphenyl)-C17 or (4-hydroxyphenyl)-C19 fatty acyl from FadD29. PpsA initiates the biosynthesis and extends its substrate using a malonyl-CoA extender unit. The PpsB and PpsC proteins add the second and third malonyl-CoA extender units. PpsD adds an (R)-methylmalonyl unit and PpsE adds a second (R)-methylmalonyl unit. The incorporation of the methylmalonyl units results in formation of two branched methyl groups in the elongated product.</text>
</comment>
<dbReference type="Gene3D" id="1.10.1200.10">
    <property type="entry name" value="ACP-like"/>
    <property type="match status" value="1"/>
</dbReference>
<keyword evidence="5" id="KW-0808">Transferase</keyword>
<dbReference type="GO" id="GO:0031177">
    <property type="term" value="F:phosphopantetheine binding"/>
    <property type="evidence" value="ECO:0007669"/>
    <property type="project" value="InterPro"/>
</dbReference>
<comment type="cofactor">
    <cofactor evidence="1">
        <name>NADP(+)</name>
        <dbReference type="ChEBI" id="CHEBI:58349"/>
    </cofactor>
</comment>
<dbReference type="InterPro" id="IPR050091">
    <property type="entry name" value="PKS_NRPS_Biosynth_Enz"/>
</dbReference>
<name>A0A2D2D7D1_METT3</name>
<comment type="catalytic activity">
    <reaction evidence="14">
        <text>icosanoyl-[(phenol)carboxyphthiodiolenone synthase] + 2 (S)-methylmalonyl-CoA + 3 malonyl-CoA + 5 NADPH + 10 H(+) = C32-carboxyphthiodiolenone-[(phenol)carboxyphthiodiolenone synthase] + 5 CO2 + 5 NADP(+) + 5 CoA + 2 H2O</text>
        <dbReference type="Rhea" id="RHEA:57748"/>
        <dbReference type="Rhea" id="RHEA-COMP:14985"/>
        <dbReference type="Rhea" id="RHEA-COMP:14986"/>
        <dbReference type="ChEBI" id="CHEBI:15377"/>
        <dbReference type="ChEBI" id="CHEBI:15378"/>
        <dbReference type="ChEBI" id="CHEBI:16526"/>
        <dbReference type="ChEBI" id="CHEBI:57287"/>
        <dbReference type="ChEBI" id="CHEBI:57327"/>
        <dbReference type="ChEBI" id="CHEBI:57384"/>
        <dbReference type="ChEBI" id="CHEBI:57783"/>
        <dbReference type="ChEBI" id="CHEBI:58349"/>
        <dbReference type="ChEBI" id="CHEBI:87848"/>
        <dbReference type="ChEBI" id="CHEBI:142236"/>
        <dbReference type="EC" id="2.3.1.292"/>
    </reaction>
</comment>
<keyword evidence="6" id="KW-0276">Fatty acid metabolism</keyword>
<evidence type="ECO:0000256" key="6">
    <source>
        <dbReference type="ARBA" id="ARBA00022832"/>
    </source>
</evidence>
<dbReference type="SMART" id="SM00822">
    <property type="entry name" value="PKS_KR"/>
    <property type="match status" value="1"/>
</dbReference>
<dbReference type="SUPFAM" id="SSF47336">
    <property type="entry name" value="ACP-like"/>
    <property type="match status" value="1"/>
</dbReference>
<dbReference type="InterPro" id="IPR057326">
    <property type="entry name" value="KR_dom"/>
</dbReference>
<comment type="catalytic activity">
    <reaction evidence="13">
        <text>docosanoyl-[(phenol)carboxyphthiodiolenone synthase] + 2 (S)-methylmalonyl-CoA + 3 malonyl-CoA + 5 NADPH + 10 H(+) = C34-carboxyphthiodiolenone-[(phenol)carboxyphthiodiolenone synthase] + 5 CO2 + 5 NADP(+) + 5 CoA + 2 H2O</text>
        <dbReference type="Rhea" id="RHEA:57752"/>
        <dbReference type="Rhea" id="RHEA-COMP:14987"/>
        <dbReference type="Rhea" id="RHEA-COMP:14988"/>
        <dbReference type="ChEBI" id="CHEBI:15377"/>
        <dbReference type="ChEBI" id="CHEBI:15378"/>
        <dbReference type="ChEBI" id="CHEBI:16526"/>
        <dbReference type="ChEBI" id="CHEBI:57287"/>
        <dbReference type="ChEBI" id="CHEBI:57327"/>
        <dbReference type="ChEBI" id="CHEBI:57384"/>
        <dbReference type="ChEBI" id="CHEBI:57783"/>
        <dbReference type="ChEBI" id="CHEBI:58349"/>
        <dbReference type="ChEBI" id="CHEBI:142237"/>
        <dbReference type="ChEBI" id="CHEBI:142238"/>
        <dbReference type="EC" id="2.3.1.292"/>
    </reaction>
</comment>
<evidence type="ECO:0000256" key="1">
    <source>
        <dbReference type="ARBA" id="ARBA00001937"/>
    </source>
</evidence>
<dbReference type="GO" id="GO:0004315">
    <property type="term" value="F:3-oxoacyl-[acyl-carrier-protein] synthase activity"/>
    <property type="evidence" value="ECO:0007669"/>
    <property type="project" value="InterPro"/>
</dbReference>
<comment type="catalytic activity">
    <reaction evidence="11">
        <text>17-(4-hydroxyphenyl)heptadecanoyl-[(phenol)carboxyphthiodiolenone synthase] + 2 (S)-methylmalonyl-CoA + 3 malonyl-CoA + 5 NADPH + 10 H(+) = C35-(phenol)carboxyphthiodiolenone-[(phenol)carboxyphthiodiolenone synthase] + 5 CO2 + 5 NADP(+) + 5 CoA + 2 H2O</text>
        <dbReference type="Rhea" id="RHEA:57756"/>
        <dbReference type="Rhea" id="RHEA-COMP:14272"/>
        <dbReference type="Rhea" id="RHEA-COMP:14989"/>
        <dbReference type="ChEBI" id="CHEBI:15377"/>
        <dbReference type="ChEBI" id="CHEBI:15378"/>
        <dbReference type="ChEBI" id="CHEBI:16526"/>
        <dbReference type="ChEBI" id="CHEBI:57287"/>
        <dbReference type="ChEBI" id="CHEBI:57327"/>
        <dbReference type="ChEBI" id="CHEBI:57384"/>
        <dbReference type="ChEBI" id="CHEBI:57783"/>
        <dbReference type="ChEBI" id="CHEBI:58349"/>
        <dbReference type="ChEBI" id="CHEBI:133300"/>
        <dbReference type="ChEBI" id="CHEBI:142259"/>
        <dbReference type="EC" id="2.3.1.292"/>
    </reaction>
</comment>
<evidence type="ECO:0000256" key="3">
    <source>
        <dbReference type="ARBA" id="ARBA00022450"/>
    </source>
</evidence>
<dbReference type="SUPFAM" id="SSF55048">
    <property type="entry name" value="Probable ACP-binding domain of malonyl-CoA ACP transacylase"/>
    <property type="match status" value="1"/>
</dbReference>
<dbReference type="PROSITE" id="PS50075">
    <property type="entry name" value="CARRIER"/>
    <property type="match status" value="1"/>
</dbReference>
<sequence length="1508" mass="161060">MSGSSEAQTGVEIAVVGMAGRFPDAPDVEVLWRNVCDGVESVRPLSDASLRACGVAAAALADPSYVKNGVVLPDVDLFDADFFGYSPREAERIDPQQRLFLETAWQALEHAGYGAGAGSALVGVYAGSGPSLYLLRHLLPSIDLRESDIASVLGLLNGSDHDSLATRVAYKLDLRGPAVCVQTACSTSLAAVHLACRGLLNHEADMALAGGVWLNLLQGRGYRYQPGAILSPDGHCRAFDAAAAGTTIGSGVGVVVLKRLAEAITDGDTIHAVIKGSAINNDGAAKVGYTAPSIDGQTAVVLAALAMADVGADTIDYVEAHGTGTTLGDPIEIAALTEAFRAGPDRKGHCAIGSVKTNVGHLDAAAGVTALIKTVMALERRILPPSRNFERSNPQIDFANGPFYVNTEAKPWPESATPRRAGVSSFGMGGTNVHLVLEEAPSASDGVEAPESVASSGRLHALMLSTGSASSLDAAGLELARHFELRPDQRMADVAYTLREGRKRFDHRAVALVRDREAAIRALTRRDPTAFFKGEALSARPTVAFLFPGQGAQHVDMGRALYERDFGFRETIDHCCELLRPHLGQDLRALLYPVAGEADAATRLARTDIAQPALFVVEYALAQWWMRQGVRPDAMLGHSVGEYVAACVAGVFALEDALAVIAARGRLMQAMEPGAMLTVGMAEVELPADLTGCELAAVNASDVCVLSGPTTAIDSAERALAGRGVAVRRLHVSRAFHSVMVEPMLGAFEALLSCIALSAPQIPFVSNLTGRWITADDARDPAYWARHLRGVVRFADGLDELLAKPDRVLLEVGPGETLCAFARRHPGLGRRPALASQRHPRQAGQDADQPARCVAQLWIAGVDVEAADLLRGVSGRRVPLPTYPFERRSYWVETPKERSGATPDKPGFAAGNIADWFYAPTWKRIRPPSATSGERRSGCILVMGDSGNDLTERLHGALQVAAGRVVVRAERGPEFARLGERRYAVRIGARDDMEQLLRHIDAETGPLSDICHMWNVDLCDTPPLDEALERGFFSLLALAQALGTTGGRKVSLTVVASRLWDVTGAEPSCPEKATLLGPCKVIPQEYPHIACRVIDVPPPTDSGALERLARQIAAEIGAPVEEPIVAYRGAHRWARTFEPLRIETPSSSLLRKNGVYLITGGLGGVGHALARYLAERWQARLALVGRNILPDQTEAAAELEALGAEVLILRADVTDATQLRAVVDETRRCFGDLHGVVHAAGVAGGGMIAQRQRAAVEKVFAPKIRGLRNLMATLDGKSLDFVLLCSSLSAITGDFGQVDYCAANCFLDALASEETRRGKTPILSVNWDAWRGVGMAASQSLPDGVGIAPTQAGPLLERLLSDPLGARVVISTIDLDQQFAQARCALANRLSSVLPTKQRAHPRPDLQTIYVPPSDELEERLLDLWEEFLGISSIGIEDNLFELGGDSLLAIQLLAKVRHAYGVEIHPAAFFERPTTAALALLVEEALIEEIETEAVDPETAQRSSATV</sequence>
<dbReference type="Pfam" id="PF16197">
    <property type="entry name" value="KAsynt_C_assoc"/>
    <property type="match status" value="1"/>
</dbReference>
<dbReference type="Pfam" id="PF00550">
    <property type="entry name" value="PP-binding"/>
    <property type="match status" value="1"/>
</dbReference>
<evidence type="ECO:0000256" key="18">
    <source>
        <dbReference type="ARBA" id="ARBA00075053"/>
    </source>
</evidence>